<dbReference type="EMBL" id="MLYO01000143">
    <property type="protein sequence ID" value="OIJ85359.1"/>
    <property type="molecule type" value="Genomic_DNA"/>
</dbReference>
<sequence length="84" mass="8585">MGPIGLLRTGVGWPAAGLAAMCAHVARRGARAPQPADVYGVDVWQRALNGLSVSFALPALPALPRVGVVGSPDGVWFVAVVRLG</sequence>
<proteinExistence type="predicted"/>
<dbReference type="Proteomes" id="UP000179642">
    <property type="component" value="Unassembled WGS sequence"/>
</dbReference>
<keyword evidence="2" id="KW-1185">Reference proteome</keyword>
<name>A0A1S2NUX6_9ACTN</name>
<evidence type="ECO:0000313" key="2">
    <source>
        <dbReference type="Proteomes" id="UP000179642"/>
    </source>
</evidence>
<gene>
    <name evidence="1" type="ORF">BIV23_44595</name>
</gene>
<evidence type="ECO:0000313" key="1">
    <source>
        <dbReference type="EMBL" id="OIJ85359.1"/>
    </source>
</evidence>
<comment type="caution">
    <text evidence="1">The sequence shown here is derived from an EMBL/GenBank/DDBJ whole genome shotgun (WGS) entry which is preliminary data.</text>
</comment>
<reference evidence="1 2" key="1">
    <citation type="submission" date="2016-10" db="EMBL/GenBank/DDBJ databases">
        <title>Genome sequence of Streptomyces sp. MUSC 1.</title>
        <authorList>
            <person name="Lee L.-H."/>
            <person name="Ser H.-L."/>
            <person name="Law J.W.-F."/>
        </authorList>
    </citation>
    <scope>NUCLEOTIDE SEQUENCE [LARGE SCALE GENOMIC DNA]</scope>
    <source>
        <strain evidence="1 2">MUSC 1</strain>
    </source>
</reference>
<organism evidence="1 2">
    <name type="scientific">Streptomyces monashensis</name>
    <dbReference type="NCBI Taxonomy" id="1678012"/>
    <lineage>
        <taxon>Bacteria</taxon>
        <taxon>Bacillati</taxon>
        <taxon>Actinomycetota</taxon>
        <taxon>Actinomycetes</taxon>
        <taxon>Kitasatosporales</taxon>
        <taxon>Streptomycetaceae</taxon>
        <taxon>Streptomyces</taxon>
    </lineage>
</organism>
<dbReference type="AlphaFoldDB" id="A0A1S2NUX6"/>
<accession>A0A1S2NUX6</accession>
<protein>
    <submittedName>
        <fullName evidence="1">Uncharacterized protein</fullName>
    </submittedName>
</protein>